<proteinExistence type="predicted"/>
<dbReference type="PANTHER" id="PTHR35385:SF2">
    <property type="entry name" value="PROTEIN B, PUTATIVE-RELATED"/>
    <property type="match status" value="1"/>
</dbReference>
<gene>
    <name evidence="1" type="ORF">RRG08_041311</name>
</gene>
<dbReference type="EMBL" id="JAWDGP010003315">
    <property type="protein sequence ID" value="KAK3775529.1"/>
    <property type="molecule type" value="Genomic_DNA"/>
</dbReference>
<dbReference type="PANTHER" id="PTHR35385">
    <property type="entry name" value="PROTEIN B, PUTATIVE-RELATED-RELATED"/>
    <property type="match status" value="1"/>
</dbReference>
<dbReference type="AlphaFoldDB" id="A0AAE1DM06"/>
<sequence>MSTEYASKNLAACDETSEDCEKKTAKVSSKRMSCDAFINVFVKRKVKCNTRSKDIHIQDWLTRVSLLWGHSHPLEDPAVLKFRDVRPTTQQRLVEFFCQGYHVNTAHALLMYELKLSDLEHPLAAMDRAIIPDLEYVRRSHDNFLKKKLRLNENSSAPSFLDEALARIKSCAVDEGVKTEAMIVEGELVIALTTPIMERVHLLAPQSAQFVFVDLTDMMEVHQCVIQLLVTHSPTGALPLGCLISTSDSAKCTEQDLRLLLKIHPEGAFFGCGEDGSAIFLTMDRS</sequence>
<name>A0AAE1DM06_9GAST</name>
<reference evidence="1" key="1">
    <citation type="journal article" date="2023" name="G3 (Bethesda)">
        <title>A reference genome for the long-term kleptoplast-retaining sea slug Elysia crispata morphotype clarki.</title>
        <authorList>
            <person name="Eastman K.E."/>
            <person name="Pendleton A.L."/>
            <person name="Shaikh M.A."/>
            <person name="Suttiyut T."/>
            <person name="Ogas R."/>
            <person name="Tomko P."/>
            <person name="Gavelis G."/>
            <person name="Widhalm J.R."/>
            <person name="Wisecaver J.H."/>
        </authorList>
    </citation>
    <scope>NUCLEOTIDE SEQUENCE</scope>
    <source>
        <strain evidence="1">ECLA1</strain>
    </source>
</reference>
<protein>
    <submittedName>
        <fullName evidence="1">Uncharacterized protein</fullName>
    </submittedName>
</protein>
<keyword evidence="2" id="KW-1185">Reference proteome</keyword>
<evidence type="ECO:0000313" key="2">
    <source>
        <dbReference type="Proteomes" id="UP001283361"/>
    </source>
</evidence>
<dbReference type="Proteomes" id="UP001283361">
    <property type="component" value="Unassembled WGS sequence"/>
</dbReference>
<accession>A0AAE1DM06</accession>
<organism evidence="1 2">
    <name type="scientific">Elysia crispata</name>
    <name type="common">lettuce slug</name>
    <dbReference type="NCBI Taxonomy" id="231223"/>
    <lineage>
        <taxon>Eukaryota</taxon>
        <taxon>Metazoa</taxon>
        <taxon>Spiralia</taxon>
        <taxon>Lophotrochozoa</taxon>
        <taxon>Mollusca</taxon>
        <taxon>Gastropoda</taxon>
        <taxon>Heterobranchia</taxon>
        <taxon>Euthyneura</taxon>
        <taxon>Panpulmonata</taxon>
        <taxon>Sacoglossa</taxon>
        <taxon>Placobranchoidea</taxon>
        <taxon>Plakobranchidae</taxon>
        <taxon>Elysia</taxon>
    </lineage>
</organism>
<comment type="caution">
    <text evidence="1">The sequence shown here is derived from an EMBL/GenBank/DDBJ whole genome shotgun (WGS) entry which is preliminary data.</text>
</comment>
<evidence type="ECO:0000313" key="1">
    <source>
        <dbReference type="EMBL" id="KAK3775529.1"/>
    </source>
</evidence>